<keyword evidence="3" id="KW-1185">Reference proteome</keyword>
<feature type="region of interest" description="Disordered" evidence="1">
    <location>
        <begin position="1"/>
        <end position="22"/>
    </location>
</feature>
<sequence length="73" mass="8234">MKHTQGSGQSSHQRQVSDDAAASSSYSGLASFTNSAPAEEILFDRRDQDFTMKQMTFLEDEFVYLESLQPLRL</sequence>
<reference evidence="2 3" key="1">
    <citation type="submission" date="2024-02" db="EMBL/GenBank/DDBJ databases">
        <authorList>
            <person name="Daric V."/>
            <person name="Darras S."/>
        </authorList>
    </citation>
    <scope>NUCLEOTIDE SEQUENCE [LARGE SCALE GENOMIC DNA]</scope>
</reference>
<accession>A0ABP0FR29</accession>
<proteinExistence type="predicted"/>
<evidence type="ECO:0000313" key="2">
    <source>
        <dbReference type="EMBL" id="CAK8680887.1"/>
    </source>
</evidence>
<dbReference type="Proteomes" id="UP001642483">
    <property type="component" value="Unassembled WGS sequence"/>
</dbReference>
<evidence type="ECO:0000313" key="3">
    <source>
        <dbReference type="Proteomes" id="UP001642483"/>
    </source>
</evidence>
<comment type="caution">
    <text evidence="2">The sequence shown here is derived from an EMBL/GenBank/DDBJ whole genome shotgun (WGS) entry which is preliminary data.</text>
</comment>
<gene>
    <name evidence="2" type="ORF">CVLEPA_LOCUS11124</name>
</gene>
<feature type="compositionally biased region" description="Polar residues" evidence="1">
    <location>
        <begin position="1"/>
        <end position="14"/>
    </location>
</feature>
<name>A0ABP0FR29_CLALP</name>
<evidence type="ECO:0000256" key="1">
    <source>
        <dbReference type="SAM" id="MobiDB-lite"/>
    </source>
</evidence>
<dbReference type="EMBL" id="CAWYQH010000079">
    <property type="protein sequence ID" value="CAK8680887.1"/>
    <property type="molecule type" value="Genomic_DNA"/>
</dbReference>
<organism evidence="2 3">
    <name type="scientific">Clavelina lepadiformis</name>
    <name type="common">Light-bulb sea squirt</name>
    <name type="synonym">Ascidia lepadiformis</name>
    <dbReference type="NCBI Taxonomy" id="159417"/>
    <lineage>
        <taxon>Eukaryota</taxon>
        <taxon>Metazoa</taxon>
        <taxon>Chordata</taxon>
        <taxon>Tunicata</taxon>
        <taxon>Ascidiacea</taxon>
        <taxon>Aplousobranchia</taxon>
        <taxon>Clavelinidae</taxon>
        <taxon>Clavelina</taxon>
    </lineage>
</organism>
<protein>
    <submittedName>
        <fullName evidence="2">Uncharacterized protein</fullName>
    </submittedName>
</protein>